<name>M5W4I3_PRUPE</name>
<evidence type="ECO:0000313" key="3">
    <source>
        <dbReference type="Proteomes" id="UP000006882"/>
    </source>
</evidence>
<dbReference type="AlphaFoldDB" id="M5W4I3"/>
<organism evidence="2 3">
    <name type="scientific">Prunus persica</name>
    <name type="common">Peach</name>
    <name type="synonym">Amygdalus persica</name>
    <dbReference type="NCBI Taxonomy" id="3760"/>
    <lineage>
        <taxon>Eukaryota</taxon>
        <taxon>Viridiplantae</taxon>
        <taxon>Streptophyta</taxon>
        <taxon>Embryophyta</taxon>
        <taxon>Tracheophyta</taxon>
        <taxon>Spermatophyta</taxon>
        <taxon>Magnoliopsida</taxon>
        <taxon>eudicotyledons</taxon>
        <taxon>Gunneridae</taxon>
        <taxon>Pentapetalae</taxon>
        <taxon>rosids</taxon>
        <taxon>fabids</taxon>
        <taxon>Rosales</taxon>
        <taxon>Rosaceae</taxon>
        <taxon>Amygdaloideae</taxon>
        <taxon>Amygdaleae</taxon>
        <taxon>Prunus</taxon>
    </lineage>
</organism>
<dbReference type="EMBL" id="CM007656">
    <property type="protein sequence ID" value="ONI03698.1"/>
    <property type="molecule type" value="Genomic_DNA"/>
</dbReference>
<dbReference type="Gramene" id="ONI03698">
    <property type="protein sequence ID" value="ONI03698"/>
    <property type="gene ID" value="PRUPE_6G275800"/>
</dbReference>
<sequence length="66" mass="7511">MGPFQVGLCLGHRLLANHNNPQSNWGPRTAFFRQIPKFKPHDSRGRPTPCRTLLNSPTNNSRPMMI</sequence>
<gene>
    <name evidence="2" type="ORF">PRUPE_6G275800</name>
</gene>
<proteinExistence type="predicted"/>
<feature type="compositionally biased region" description="Polar residues" evidence="1">
    <location>
        <begin position="53"/>
        <end position="66"/>
    </location>
</feature>
<reference evidence="2 3" key="1">
    <citation type="journal article" date="2013" name="Nat. Genet.">
        <title>The high-quality draft genome of peach (Prunus persica) identifies unique patterns of genetic diversity, domestication and genome evolution.</title>
        <authorList>
            <consortium name="International Peach Genome Initiative"/>
            <person name="Verde I."/>
            <person name="Abbott A.G."/>
            <person name="Scalabrin S."/>
            <person name="Jung S."/>
            <person name="Shu S."/>
            <person name="Marroni F."/>
            <person name="Zhebentyayeva T."/>
            <person name="Dettori M.T."/>
            <person name="Grimwood J."/>
            <person name="Cattonaro F."/>
            <person name="Zuccolo A."/>
            <person name="Rossini L."/>
            <person name="Jenkins J."/>
            <person name="Vendramin E."/>
            <person name="Meisel L.A."/>
            <person name="Decroocq V."/>
            <person name="Sosinski B."/>
            <person name="Prochnik S."/>
            <person name="Mitros T."/>
            <person name="Policriti A."/>
            <person name="Cipriani G."/>
            <person name="Dondini L."/>
            <person name="Ficklin S."/>
            <person name="Goodstein D.M."/>
            <person name="Xuan P."/>
            <person name="Del Fabbro C."/>
            <person name="Aramini V."/>
            <person name="Copetti D."/>
            <person name="Gonzalez S."/>
            <person name="Horner D.S."/>
            <person name="Falchi R."/>
            <person name="Lucas S."/>
            <person name="Mica E."/>
            <person name="Maldonado J."/>
            <person name="Lazzari B."/>
            <person name="Bielenberg D."/>
            <person name="Pirona R."/>
            <person name="Miculan M."/>
            <person name="Barakat A."/>
            <person name="Testolin R."/>
            <person name="Stella A."/>
            <person name="Tartarini S."/>
            <person name="Tonutti P."/>
            <person name="Arus P."/>
            <person name="Orellana A."/>
            <person name="Wells C."/>
            <person name="Main D."/>
            <person name="Vizzotto G."/>
            <person name="Silva H."/>
            <person name="Salamini F."/>
            <person name="Schmutz J."/>
            <person name="Morgante M."/>
            <person name="Rokhsar D.S."/>
        </authorList>
    </citation>
    <scope>NUCLEOTIDE SEQUENCE [LARGE SCALE GENOMIC DNA]</scope>
    <source>
        <strain evidence="3">cv. Nemared</strain>
    </source>
</reference>
<evidence type="ECO:0000313" key="2">
    <source>
        <dbReference type="EMBL" id="ONI03698.1"/>
    </source>
</evidence>
<dbReference type="Proteomes" id="UP000006882">
    <property type="component" value="Chromosome G6"/>
</dbReference>
<protein>
    <submittedName>
        <fullName evidence="2">Uncharacterized protein</fullName>
    </submittedName>
</protein>
<feature type="region of interest" description="Disordered" evidence="1">
    <location>
        <begin position="38"/>
        <end position="66"/>
    </location>
</feature>
<accession>M5W4I3</accession>
<keyword evidence="3" id="KW-1185">Reference proteome</keyword>
<dbReference type="HOGENOM" id="CLU_2836012_0_0_1"/>
<evidence type="ECO:0000256" key="1">
    <source>
        <dbReference type="SAM" id="MobiDB-lite"/>
    </source>
</evidence>